<dbReference type="Pfam" id="PF12705">
    <property type="entry name" value="PDDEXK_1"/>
    <property type="match status" value="1"/>
</dbReference>
<dbReference type="Gene3D" id="3.90.320.10">
    <property type="match status" value="1"/>
</dbReference>
<keyword evidence="7 15" id="KW-0269">Exonuclease</keyword>
<sequence>MTSEQRPLALRFPLYGSRLIEASAGTGKTWTISALYLRLILGHGGTDAGLGRELLPPDILVVTYTEAATRELRDRIRQRLVRAAVAFRDEAPEADALLLALREDFEPAAWPACARRLDIAAQWMDQAAVSTIHSWCQRMLREHAFDSGSLFTQTLETDHSELFLEVVRDYWRRHCYPLQGDALDWVNEHWATPDLLVKKIRLALADAPPSPTVDIGSVIVPVLRQRAEQLAQLKAPWSRWLEEVEPLLDAAVAQKQVNGHKLQARHYKGWLGLLRAWASDPALEKPGLTDSALHRLSPEGMAEAWKSDAPPQHPAFAALALLPERLAGLPEPAWAALQHAAGWVQAEFEAAKRRRAEMGFDDMLSRLDSALQGGNGERLAQVIRQQFPVALIDEFQDTDPVQYRIFDAVYQVAANNRDCGLFLIGDPKQAIYSFRGADIYTYLQARRDTAERHEHLGTNFRSSQAMVAAVNTLFGSAEPRPGGAFALATESENPLPFAGVAAKGRNECWQVNGQPAPALTAWQLDVGESLGAPAYIRSMAQRCASEMVHLLTLGQQGQAGFAGPDGHWQQVRPADMAVLVRNFREAQAMRAELSARGVKSVYLSDKDSVLESPEAADLLRWLRACAAPDDDRLLRAALASPTLAQPWALLDRLNQDEREWEERVLQFRGYRNLWLRQGVLPMLQVVLHDFDVPAQLLASDDGERRLTNLLHLAELLQQASRELDGEQALIRHLDDQVQGRAGGDGDDQVLRLESDAELVKVVTIHKSKGLEYPLVFLPFISNARLEEGKGKPLRVRENGTQRLVMSATEPDLVLADHERMAEDMRLLYVAVTRARHACWLGLTDLVRGAGKHPVLHLSAIGRLLSGGEEVATAADLGGHLARWQAFEGVAVTDAPVVAHLRFIPEEAGVPDLQARTPVRAAAEHWWIASYSALRMDSQAASRQGGQLRTDDAGPESAAAAKASDDERHAVFLPLRPGETPTIHRFPRGPGPGTFLHGLLELAAREGFGTLADSATCAEGLRPRCLRRGLGEWVETLGLWLSELLEREWPLPGTPGLSLAGLPPAAFQPELEFLFAASHVQVAEMDALIQQHILPGRPRPPALDDQVNGLLKGYIDLVLEHEGRYYVVDYKSNWLGTDAVAYHAQAMEEAVLEHRYDLQFTLYLLALHRQLKARLPGYDYDRHIGGAVYWFVRGSADSDAGIWHQRPPRALIETLDRQFAGEDPLSAPLLAPNPTRELV</sequence>
<dbReference type="PANTHER" id="PTHR11070">
    <property type="entry name" value="UVRD / RECB / PCRA DNA HELICASE FAMILY MEMBER"/>
    <property type="match status" value="1"/>
</dbReference>
<comment type="miscellaneous">
    <text evidence="15">In the RecBCD complex, RecB has a slow 3'-5' helicase, an exonuclease activity and loads RecA onto ssDNA, RecD has a fast 5'-3' helicase activity, while RecC stimulates the ATPase and processivity of the RecB helicase and contributes to recognition of the Chi site.</text>
</comment>
<dbReference type="EMBL" id="PKLZ01000008">
    <property type="protein sequence ID" value="PLW82110.1"/>
    <property type="molecule type" value="Genomic_DNA"/>
</dbReference>
<dbReference type="GO" id="GO:0043138">
    <property type="term" value="F:3'-5' DNA helicase activity"/>
    <property type="evidence" value="ECO:0007669"/>
    <property type="project" value="UniProtKB-UniRule"/>
</dbReference>
<organism evidence="20 21">
    <name type="scientific">Kineobactrum sediminis</name>
    <dbReference type="NCBI Taxonomy" id="1905677"/>
    <lineage>
        <taxon>Bacteria</taxon>
        <taxon>Pseudomonadati</taxon>
        <taxon>Pseudomonadota</taxon>
        <taxon>Gammaproteobacteria</taxon>
        <taxon>Cellvibrionales</taxon>
        <taxon>Halieaceae</taxon>
        <taxon>Kineobactrum</taxon>
    </lineage>
</organism>
<dbReference type="GO" id="GO:0000724">
    <property type="term" value="P:double-strand break repair via homologous recombination"/>
    <property type="evidence" value="ECO:0007669"/>
    <property type="project" value="UniProtKB-UniRule"/>
</dbReference>
<dbReference type="InterPro" id="IPR011604">
    <property type="entry name" value="PDDEXK-like_dom_sf"/>
</dbReference>
<evidence type="ECO:0000313" key="20">
    <source>
        <dbReference type="EMBL" id="PLW82110.1"/>
    </source>
</evidence>
<dbReference type="GO" id="GO:0005829">
    <property type="term" value="C:cytosol"/>
    <property type="evidence" value="ECO:0007669"/>
    <property type="project" value="TreeGrafter"/>
</dbReference>
<evidence type="ECO:0000256" key="17">
    <source>
        <dbReference type="SAM" id="MobiDB-lite"/>
    </source>
</evidence>
<comment type="caution">
    <text evidence="20">The sequence shown here is derived from an EMBL/GenBank/DDBJ whole genome shotgun (WGS) entry which is preliminary data.</text>
</comment>
<keyword evidence="4 15" id="KW-0227">DNA damage</keyword>
<comment type="catalytic activity">
    <reaction evidence="14 15">
        <text>ATP + H2O = ADP + phosphate + H(+)</text>
        <dbReference type="Rhea" id="RHEA:13065"/>
        <dbReference type="ChEBI" id="CHEBI:15377"/>
        <dbReference type="ChEBI" id="CHEBI:15378"/>
        <dbReference type="ChEBI" id="CHEBI:30616"/>
        <dbReference type="ChEBI" id="CHEBI:43474"/>
        <dbReference type="ChEBI" id="CHEBI:456216"/>
        <dbReference type="EC" id="5.6.2.4"/>
    </reaction>
</comment>
<feature type="region of interest" description="Nuclease activity, interacts with RecD and RecA" evidence="15">
    <location>
        <begin position="924"/>
        <end position="1238"/>
    </location>
</feature>
<keyword evidence="9 15" id="KW-0460">Magnesium</keyword>
<dbReference type="Pfam" id="PF13361">
    <property type="entry name" value="UvrD_C"/>
    <property type="match status" value="1"/>
</dbReference>
<evidence type="ECO:0000256" key="5">
    <source>
        <dbReference type="ARBA" id="ARBA00022801"/>
    </source>
</evidence>
<evidence type="ECO:0000256" key="15">
    <source>
        <dbReference type="HAMAP-Rule" id="MF_01485"/>
    </source>
</evidence>
<comment type="similarity">
    <text evidence="15">Belongs to the helicase family. UvrD subfamily.</text>
</comment>
<keyword evidence="3 15" id="KW-0547">Nucleotide-binding</keyword>
<dbReference type="InterPro" id="IPR011335">
    <property type="entry name" value="Restrct_endonuc-II-like"/>
</dbReference>
<proteinExistence type="inferred from homology"/>
<dbReference type="SUPFAM" id="SSF52980">
    <property type="entry name" value="Restriction endonuclease-like"/>
    <property type="match status" value="1"/>
</dbReference>
<evidence type="ECO:0000256" key="1">
    <source>
        <dbReference type="ARBA" id="ARBA00022722"/>
    </source>
</evidence>
<dbReference type="CDD" id="cd22352">
    <property type="entry name" value="RecB_C-like"/>
    <property type="match status" value="1"/>
</dbReference>
<dbReference type="Gene3D" id="1.10.3170.10">
    <property type="entry name" value="Recbcd, chain B, domain 2"/>
    <property type="match status" value="1"/>
</dbReference>
<dbReference type="HAMAP" id="MF_01485">
    <property type="entry name" value="RecB"/>
    <property type="match status" value="1"/>
</dbReference>
<name>A0A2N5Y144_9GAMM</name>
<evidence type="ECO:0000313" key="21">
    <source>
        <dbReference type="Proteomes" id="UP000234845"/>
    </source>
</evidence>
<feature type="binding site" evidence="15">
    <location>
        <position position="1115"/>
    </location>
    <ligand>
        <name>Mg(2+)</name>
        <dbReference type="ChEBI" id="CHEBI:18420"/>
    </ligand>
</feature>
<evidence type="ECO:0000256" key="8">
    <source>
        <dbReference type="ARBA" id="ARBA00022840"/>
    </source>
</evidence>
<dbReference type="Proteomes" id="UP000234845">
    <property type="component" value="Unassembled WGS sequence"/>
</dbReference>
<keyword evidence="10 15" id="KW-0238">DNA-binding</keyword>
<reference evidence="21" key="1">
    <citation type="submission" date="2017-11" db="EMBL/GenBank/DDBJ databases">
        <title>The draft genome sequence of Chromatocurvus sp. F02.</title>
        <authorList>
            <person name="Du Z.-J."/>
            <person name="Chang Y.-Q."/>
        </authorList>
    </citation>
    <scope>NUCLEOTIDE SEQUENCE [LARGE SCALE GENOMIC DNA]</scope>
    <source>
        <strain evidence="21">F02</strain>
    </source>
</reference>
<dbReference type="OrthoDB" id="9810135at2"/>
<dbReference type="PROSITE" id="PS51198">
    <property type="entry name" value="UVRD_HELICASE_ATP_BIND"/>
    <property type="match status" value="1"/>
</dbReference>
<feature type="region of interest" description="DNA-binding and helicase activity, interacts with RecC" evidence="15">
    <location>
        <begin position="1"/>
        <end position="897"/>
    </location>
</feature>
<dbReference type="InterPro" id="IPR004586">
    <property type="entry name" value="RecB"/>
</dbReference>
<dbReference type="Gene3D" id="3.40.50.300">
    <property type="entry name" value="P-loop containing nucleotide triphosphate hydrolases"/>
    <property type="match status" value="2"/>
</dbReference>
<evidence type="ECO:0000259" key="19">
    <source>
        <dbReference type="PROSITE" id="PS51217"/>
    </source>
</evidence>
<feature type="binding site" evidence="15">
    <location>
        <position position="996"/>
    </location>
    <ligand>
        <name>Mg(2+)</name>
        <dbReference type="ChEBI" id="CHEBI:18420"/>
    </ligand>
</feature>
<dbReference type="InterPro" id="IPR000212">
    <property type="entry name" value="DNA_helicase_UvrD/REP"/>
</dbReference>
<feature type="region of interest" description="Disordered" evidence="17">
    <location>
        <begin position="941"/>
        <end position="962"/>
    </location>
</feature>
<dbReference type="NCBIfam" id="TIGR00609">
    <property type="entry name" value="recB"/>
    <property type="match status" value="1"/>
</dbReference>
<evidence type="ECO:0000256" key="11">
    <source>
        <dbReference type="ARBA" id="ARBA00023204"/>
    </source>
</evidence>
<dbReference type="InterPro" id="IPR014017">
    <property type="entry name" value="DNA_helicase_UvrD-like_C"/>
</dbReference>
<comment type="catalytic activity">
    <reaction evidence="13 15">
        <text>Couples ATP hydrolysis with the unwinding of duplex DNA by translocating in the 3'-5' direction.</text>
        <dbReference type="EC" id="5.6.2.4"/>
    </reaction>
</comment>
<dbReference type="EC" id="3.1.11.5" evidence="15"/>
<keyword evidence="5 15" id="KW-0378">Hydrolase</keyword>
<keyword evidence="1 15" id="KW-0540">Nuclease</keyword>
<evidence type="ECO:0000256" key="9">
    <source>
        <dbReference type="ARBA" id="ARBA00022842"/>
    </source>
</evidence>
<dbReference type="PROSITE" id="PS51217">
    <property type="entry name" value="UVRD_HELICASE_CTER"/>
    <property type="match status" value="1"/>
</dbReference>
<dbReference type="Pfam" id="PF00580">
    <property type="entry name" value="UvrD-helicase"/>
    <property type="match status" value="1"/>
</dbReference>
<feature type="domain" description="UvrD-like helicase ATP-binding" evidence="18">
    <location>
        <begin position="1"/>
        <end position="463"/>
    </location>
</feature>
<comment type="catalytic activity">
    <reaction evidence="15">
        <text>Exonucleolytic cleavage (in the presence of ATP) in either 5'- to 3'- or 3'- to 5'-direction to yield 5'-phosphooligonucleotides.</text>
        <dbReference type="EC" id="3.1.11.5"/>
    </reaction>
</comment>
<dbReference type="GO" id="GO:0008854">
    <property type="term" value="F:exodeoxyribonuclease V activity"/>
    <property type="evidence" value="ECO:0007669"/>
    <property type="project" value="UniProtKB-EC"/>
</dbReference>
<dbReference type="AlphaFoldDB" id="A0A2N5Y144"/>
<dbReference type="Gene3D" id="1.10.486.10">
    <property type="entry name" value="PCRA, domain 4"/>
    <property type="match status" value="1"/>
</dbReference>
<dbReference type="GO" id="GO:0009338">
    <property type="term" value="C:exodeoxyribonuclease V complex"/>
    <property type="evidence" value="ECO:0007669"/>
    <property type="project" value="TreeGrafter"/>
</dbReference>
<comment type="domain">
    <text evidence="15">The C-terminal domain has nuclease activity and interacts with RecD. It interacts with RecA, facilitating its loading onto ssDNA.</text>
</comment>
<evidence type="ECO:0000256" key="6">
    <source>
        <dbReference type="ARBA" id="ARBA00022806"/>
    </source>
</evidence>
<comment type="domain">
    <text evidence="15">The N-terminal DNA-binding domain is a ssDNA-dependent ATPase and has ATP-dependent 3'-5' helicase function. This domain interacts with RecC.</text>
</comment>
<evidence type="ECO:0000259" key="18">
    <source>
        <dbReference type="PROSITE" id="PS51198"/>
    </source>
</evidence>
<keyword evidence="8 15" id="KW-0067">ATP-binding</keyword>
<evidence type="ECO:0000256" key="13">
    <source>
        <dbReference type="ARBA" id="ARBA00034617"/>
    </source>
</evidence>
<evidence type="ECO:0000256" key="14">
    <source>
        <dbReference type="ARBA" id="ARBA00048988"/>
    </source>
</evidence>
<feature type="binding site" evidence="16">
    <location>
        <begin position="22"/>
        <end position="29"/>
    </location>
    <ligand>
        <name>ATP</name>
        <dbReference type="ChEBI" id="CHEBI:30616"/>
    </ligand>
</feature>
<dbReference type="PANTHER" id="PTHR11070:SF23">
    <property type="entry name" value="RECBCD ENZYME SUBUNIT RECB"/>
    <property type="match status" value="1"/>
</dbReference>
<comment type="function">
    <text evidence="15">A helicase/nuclease that prepares dsDNA breaks (DSB) for recombinational DNA repair. Binds to DSBs and unwinds DNA via a highly rapid and processive ATP-dependent bidirectional helicase activity. Unwinds dsDNA until it encounters a Chi (crossover hotspot instigator) sequence from the 3' direction. Cuts ssDNA a few nucleotides 3' to the Chi site. The properties and activities of the enzyme are changed at Chi. The Chi-altered holoenzyme produces a long 3'-ssDNA overhang and facilitates RecA-binding to the ssDNA for homologous DNA recombination and repair. Holoenzyme degrades any linearized DNA that is unable to undergo homologous recombination. In the holoenzyme this subunit contributes ATPase, 3'-5' helicase, exonuclease activity and loads RecA onto ssDNA.</text>
</comment>
<dbReference type="SUPFAM" id="SSF52540">
    <property type="entry name" value="P-loop containing nucleoside triphosphate hydrolases"/>
    <property type="match status" value="1"/>
</dbReference>
<protein>
    <recommendedName>
        <fullName evidence="15">RecBCD enzyme subunit RecB</fullName>
        <ecNumber evidence="15">3.1.11.5</ecNumber>
        <ecNumber evidence="15">5.6.2.4</ecNumber>
    </recommendedName>
    <alternativeName>
        <fullName evidence="15">DNA 3'-5' helicase subunit RecB</fullName>
    </alternativeName>
    <alternativeName>
        <fullName evidence="15">Exonuclease V subunit RecB</fullName>
        <shortName evidence="15">ExoV subunit RecB</shortName>
    </alternativeName>
    <alternativeName>
        <fullName evidence="15">Helicase/nuclease RecBCD subunit RecB</fullName>
    </alternativeName>
</protein>
<feature type="binding site" evidence="15">
    <location>
        <position position="1128"/>
    </location>
    <ligand>
        <name>Mg(2+)</name>
        <dbReference type="ChEBI" id="CHEBI:18420"/>
    </ligand>
</feature>
<evidence type="ECO:0000256" key="2">
    <source>
        <dbReference type="ARBA" id="ARBA00022723"/>
    </source>
</evidence>
<evidence type="ECO:0000256" key="16">
    <source>
        <dbReference type="PROSITE-ProRule" id="PRU00560"/>
    </source>
</evidence>
<dbReference type="GO" id="GO:0000287">
    <property type="term" value="F:magnesium ion binding"/>
    <property type="evidence" value="ECO:0007669"/>
    <property type="project" value="UniProtKB-UniRule"/>
</dbReference>
<accession>A0A2N5Y144</accession>
<feature type="domain" description="UvrD-like helicase C-terminal" evidence="19">
    <location>
        <begin position="464"/>
        <end position="769"/>
    </location>
</feature>
<keyword evidence="12 15" id="KW-0413">Isomerase</keyword>
<feature type="active site" description="For nuclease activity" evidence="15">
    <location>
        <position position="1128"/>
    </location>
</feature>
<dbReference type="InterPro" id="IPR014016">
    <property type="entry name" value="UvrD-like_ATP-bd"/>
</dbReference>
<evidence type="ECO:0000256" key="12">
    <source>
        <dbReference type="ARBA" id="ARBA00023235"/>
    </source>
</evidence>
<dbReference type="GO" id="GO:0016887">
    <property type="term" value="F:ATP hydrolysis activity"/>
    <property type="evidence" value="ECO:0007669"/>
    <property type="project" value="RHEA"/>
</dbReference>
<gene>
    <name evidence="15 20" type="primary">recB</name>
    <name evidence="20" type="ORF">CWI75_09945</name>
</gene>
<comment type="subunit">
    <text evidence="15">Heterotrimer of RecB, RecC and RecD. All subunits contribute to DNA-binding. Interacts with RecA.</text>
</comment>
<dbReference type="GO" id="GO:0005524">
    <property type="term" value="F:ATP binding"/>
    <property type="evidence" value="ECO:0007669"/>
    <property type="project" value="UniProtKB-UniRule"/>
</dbReference>
<dbReference type="GO" id="GO:0003677">
    <property type="term" value="F:DNA binding"/>
    <property type="evidence" value="ECO:0007669"/>
    <property type="project" value="UniProtKB-UniRule"/>
</dbReference>
<keyword evidence="2 15" id="KW-0479">Metal-binding</keyword>
<keyword evidence="11 15" id="KW-0234">DNA repair</keyword>
<dbReference type="RefSeq" id="WP_101521361.1">
    <property type="nucleotide sequence ID" value="NZ_PKLZ01000008.1"/>
</dbReference>
<dbReference type="InterPro" id="IPR027417">
    <property type="entry name" value="P-loop_NTPase"/>
</dbReference>
<evidence type="ECO:0000256" key="3">
    <source>
        <dbReference type="ARBA" id="ARBA00022741"/>
    </source>
</evidence>
<dbReference type="EC" id="5.6.2.4" evidence="15"/>
<comment type="cofactor">
    <cofactor evidence="15">
        <name>Mg(2+)</name>
        <dbReference type="ChEBI" id="CHEBI:18420"/>
    </cofactor>
    <text evidence="15">Binds 1 Mg(2+) ion per subunit.</text>
</comment>
<dbReference type="InterPro" id="IPR038726">
    <property type="entry name" value="PDDEXK_AddAB-type"/>
</dbReference>
<evidence type="ECO:0000256" key="7">
    <source>
        <dbReference type="ARBA" id="ARBA00022839"/>
    </source>
</evidence>
<keyword evidence="21" id="KW-1185">Reference proteome</keyword>
<keyword evidence="6 15" id="KW-0347">Helicase</keyword>
<evidence type="ECO:0000256" key="10">
    <source>
        <dbReference type="ARBA" id="ARBA00023125"/>
    </source>
</evidence>
<evidence type="ECO:0000256" key="4">
    <source>
        <dbReference type="ARBA" id="ARBA00022763"/>
    </source>
</evidence>